<feature type="compositionally biased region" description="Basic and acidic residues" evidence="1">
    <location>
        <begin position="157"/>
        <end position="166"/>
    </location>
</feature>
<protein>
    <submittedName>
        <fullName evidence="3">Uncharacterized protein</fullName>
    </submittedName>
</protein>
<accession>A0A914WY65</accession>
<dbReference type="Proteomes" id="UP000887566">
    <property type="component" value="Unplaced"/>
</dbReference>
<dbReference type="WBParaSite" id="PSAMB.scaffold5287size12103.g26279.t1">
    <property type="protein sequence ID" value="PSAMB.scaffold5287size12103.g26279.t1"/>
    <property type="gene ID" value="PSAMB.scaffold5287size12103.g26279"/>
</dbReference>
<organism evidence="2 3">
    <name type="scientific">Plectus sambesii</name>
    <dbReference type="NCBI Taxonomy" id="2011161"/>
    <lineage>
        <taxon>Eukaryota</taxon>
        <taxon>Metazoa</taxon>
        <taxon>Ecdysozoa</taxon>
        <taxon>Nematoda</taxon>
        <taxon>Chromadorea</taxon>
        <taxon>Plectida</taxon>
        <taxon>Plectina</taxon>
        <taxon>Plectoidea</taxon>
        <taxon>Plectidae</taxon>
        <taxon>Plectus</taxon>
    </lineage>
</organism>
<feature type="region of interest" description="Disordered" evidence="1">
    <location>
        <begin position="23"/>
        <end position="66"/>
    </location>
</feature>
<sequence>MTLYRAGDPRRRCLRPLLNTWQPPQKRTIAHRRRRQEAAPRRQARPRCVHSSPHRDPFARQKQSHNDAIIDLSLKYPRSTARSPRSPALRATALVLICHRSCESCATGKHIVDIKARPAATATPPPQYFAASSFAPCVTKRRPTDRQSASSMCIEHVTARDNEASK</sequence>
<proteinExistence type="predicted"/>
<reference evidence="3" key="1">
    <citation type="submission" date="2022-11" db="UniProtKB">
        <authorList>
            <consortium name="WormBaseParasite"/>
        </authorList>
    </citation>
    <scope>IDENTIFICATION</scope>
</reference>
<feature type="region of interest" description="Disordered" evidence="1">
    <location>
        <begin position="141"/>
        <end position="166"/>
    </location>
</feature>
<keyword evidence="2" id="KW-1185">Reference proteome</keyword>
<evidence type="ECO:0000313" key="3">
    <source>
        <dbReference type="WBParaSite" id="PSAMB.scaffold5287size12103.g26279.t1"/>
    </source>
</evidence>
<dbReference type="AlphaFoldDB" id="A0A914WY65"/>
<evidence type="ECO:0000313" key="2">
    <source>
        <dbReference type="Proteomes" id="UP000887566"/>
    </source>
</evidence>
<name>A0A914WY65_9BILA</name>
<evidence type="ECO:0000256" key="1">
    <source>
        <dbReference type="SAM" id="MobiDB-lite"/>
    </source>
</evidence>